<dbReference type="PANTHER" id="PTHR13393">
    <property type="entry name" value="SAM-DEPENDENT METHYLTRANSFERASE"/>
    <property type="match status" value="1"/>
</dbReference>
<reference evidence="4 5" key="1">
    <citation type="journal article" date="2019" name="Gigascience">
        <title>Whole-genome sequence of the oriental lung fluke Paragonimus westermani.</title>
        <authorList>
            <person name="Oey H."/>
            <person name="Zakrzewski M."/>
            <person name="Narain K."/>
            <person name="Devi K.R."/>
            <person name="Agatsuma T."/>
            <person name="Nawaratna S."/>
            <person name="Gobert G.N."/>
            <person name="Jones M.K."/>
            <person name="Ragan M.A."/>
            <person name="McManus D.P."/>
            <person name="Krause L."/>
        </authorList>
    </citation>
    <scope>NUCLEOTIDE SEQUENCE [LARGE SCALE GENOMIC DNA]</scope>
    <source>
        <strain evidence="4 5">IND2009</strain>
    </source>
</reference>
<dbReference type="Pfam" id="PF05971">
    <property type="entry name" value="Methyltransf_10"/>
    <property type="match status" value="1"/>
</dbReference>
<dbReference type="EMBL" id="QNGE01001547">
    <property type="protein sequence ID" value="KAA3677352.1"/>
    <property type="molecule type" value="Genomic_DNA"/>
</dbReference>
<dbReference type="PANTHER" id="PTHR13393:SF0">
    <property type="entry name" value="RNA N6-ADENOSINE-METHYLTRANSFERASE METTL16"/>
    <property type="match status" value="1"/>
</dbReference>
<gene>
    <name evidence="4" type="ORF">DEA37_0014290</name>
</gene>
<dbReference type="SUPFAM" id="SSF53335">
    <property type="entry name" value="S-adenosyl-L-methionine-dependent methyltransferases"/>
    <property type="match status" value="1"/>
</dbReference>
<feature type="compositionally biased region" description="Polar residues" evidence="3">
    <location>
        <begin position="275"/>
        <end position="286"/>
    </location>
</feature>
<keyword evidence="2 4" id="KW-0808">Transferase</keyword>
<evidence type="ECO:0000256" key="2">
    <source>
        <dbReference type="ARBA" id="ARBA00022679"/>
    </source>
</evidence>
<dbReference type="GO" id="GO:0005634">
    <property type="term" value="C:nucleus"/>
    <property type="evidence" value="ECO:0007669"/>
    <property type="project" value="TreeGrafter"/>
</dbReference>
<proteinExistence type="predicted"/>
<sequence length="451" mass="50953">MALNKYMHPRNIYRSRKPQFKQLAQKYPFFKDVIQEDEEGRISLDFKVPSHLAALSKALLLNDFGLDLEFPLDRLVPTVPLRLNYILWLEDIIQSFHPPGTPVTVLDVGVGASCIYPLLGAKKNGWRFVGTEIDARNYAVAVESVARNSLQHLVQRYFLTSNSFDDRECLHTSPPSLHSFLVCISSEESEFRRLRKFERPPLTLVLPSHLSCLPSYTVEALLDWLRAEFKQLKMKCIDQKNRAEIGGVHLSICATENTWTHSRRKRREAERLARSQLSDTSVNSDTHLAEPGAESESKQNDGTQLSYVDPPSANLKRPHMENPAERNGCISSKTSLTGVDTSTETKRPRIQEICGEGEAWADDFLPSILHVGAYCSDVSVSPIIRADIFVEQRAHDELEPAVDQPELDDDEDAVLRNLEPTGPLVIKIEFVEGSCREAANQILCYLKNRLS</sequence>
<name>A0A5J4NP72_9TREM</name>
<dbReference type="InterPro" id="IPR010286">
    <property type="entry name" value="METTL16/RlmF"/>
</dbReference>
<accession>A0A5J4NP72</accession>
<dbReference type="GO" id="GO:0070475">
    <property type="term" value="P:rRNA base methylation"/>
    <property type="evidence" value="ECO:0007669"/>
    <property type="project" value="TreeGrafter"/>
</dbReference>
<evidence type="ECO:0000313" key="4">
    <source>
        <dbReference type="EMBL" id="KAA3677352.1"/>
    </source>
</evidence>
<keyword evidence="1 4" id="KW-0489">Methyltransferase</keyword>
<keyword evidence="5" id="KW-1185">Reference proteome</keyword>
<organism evidence="4 5">
    <name type="scientific">Paragonimus westermani</name>
    <dbReference type="NCBI Taxonomy" id="34504"/>
    <lineage>
        <taxon>Eukaryota</taxon>
        <taxon>Metazoa</taxon>
        <taxon>Spiralia</taxon>
        <taxon>Lophotrochozoa</taxon>
        <taxon>Platyhelminthes</taxon>
        <taxon>Trematoda</taxon>
        <taxon>Digenea</taxon>
        <taxon>Plagiorchiida</taxon>
        <taxon>Troglotremata</taxon>
        <taxon>Troglotrematidae</taxon>
        <taxon>Paragonimus</taxon>
    </lineage>
</organism>
<dbReference type="InterPro" id="IPR029063">
    <property type="entry name" value="SAM-dependent_MTases_sf"/>
</dbReference>
<evidence type="ECO:0000256" key="1">
    <source>
        <dbReference type="ARBA" id="ARBA00022603"/>
    </source>
</evidence>
<dbReference type="Proteomes" id="UP000324629">
    <property type="component" value="Unassembled WGS sequence"/>
</dbReference>
<protein>
    <submittedName>
        <fullName evidence="4">U6 snRNA m6A methyltransferase</fullName>
    </submittedName>
</protein>
<feature type="region of interest" description="Disordered" evidence="3">
    <location>
        <begin position="263"/>
        <end position="344"/>
    </location>
</feature>
<dbReference type="AlphaFoldDB" id="A0A5J4NP72"/>
<evidence type="ECO:0000256" key="3">
    <source>
        <dbReference type="SAM" id="MobiDB-lite"/>
    </source>
</evidence>
<comment type="caution">
    <text evidence="4">The sequence shown here is derived from an EMBL/GenBank/DDBJ whole genome shotgun (WGS) entry which is preliminary data.</text>
</comment>
<dbReference type="GO" id="GO:0008168">
    <property type="term" value="F:methyltransferase activity"/>
    <property type="evidence" value="ECO:0007669"/>
    <property type="project" value="UniProtKB-KW"/>
</dbReference>
<dbReference type="Gene3D" id="3.40.50.150">
    <property type="entry name" value="Vaccinia Virus protein VP39"/>
    <property type="match status" value="1"/>
</dbReference>
<feature type="compositionally biased region" description="Polar residues" evidence="3">
    <location>
        <begin position="329"/>
        <end position="342"/>
    </location>
</feature>
<evidence type="ECO:0000313" key="5">
    <source>
        <dbReference type="Proteomes" id="UP000324629"/>
    </source>
</evidence>